<name>A0A2N0NLT4_9GLOM</name>
<proteinExistence type="predicted"/>
<gene>
    <name evidence="1" type="ORF">RhiirA5_436584</name>
</gene>
<evidence type="ECO:0000313" key="1">
    <source>
        <dbReference type="EMBL" id="PKB95506.1"/>
    </source>
</evidence>
<organism evidence="1 2">
    <name type="scientific">Rhizophagus irregularis</name>
    <dbReference type="NCBI Taxonomy" id="588596"/>
    <lineage>
        <taxon>Eukaryota</taxon>
        <taxon>Fungi</taxon>
        <taxon>Fungi incertae sedis</taxon>
        <taxon>Mucoromycota</taxon>
        <taxon>Glomeromycotina</taxon>
        <taxon>Glomeromycetes</taxon>
        <taxon>Glomerales</taxon>
        <taxon>Glomeraceae</taxon>
        <taxon>Rhizophagus</taxon>
    </lineage>
</organism>
<dbReference type="AlphaFoldDB" id="A0A2N0NLT4"/>
<dbReference type="Proteomes" id="UP000232722">
    <property type="component" value="Unassembled WGS sequence"/>
</dbReference>
<sequence length="217" mass="24626">DDTESEIAVFTRDTKINDVRHSLVPIEYPETSEEGVAYIYHIENWEDPKAAFRDIQYSLCDGSSGSPNVGCPFFGKDMDDLENKKWVQVKKAIKHCGGIKTCQLAGPNILEASHTKVDLETNPFICEDGYNNTSENRITRDDTNCNMLHPTGCHKKYYVEFKILTPLNLQRFPFVILISKGIYTHLSPPLSKTPICIKSELRKLIENSKEQLIDITA</sequence>
<reference evidence="1 2" key="1">
    <citation type="submission" date="2016-04" db="EMBL/GenBank/DDBJ databases">
        <title>Genome analyses suggest a sexual origin of heterokaryosis in a supposedly ancient asexual fungus.</title>
        <authorList>
            <person name="Ropars J."/>
            <person name="Sedzielewska K."/>
            <person name="Noel J."/>
            <person name="Charron P."/>
            <person name="Farinelli L."/>
            <person name="Marton T."/>
            <person name="Kruger M."/>
            <person name="Pelin A."/>
            <person name="Brachmann A."/>
            <person name="Corradi N."/>
        </authorList>
    </citation>
    <scope>NUCLEOTIDE SEQUENCE [LARGE SCALE GENOMIC DNA]</scope>
    <source>
        <strain evidence="1 2">A5</strain>
    </source>
</reference>
<dbReference type="VEuPathDB" id="FungiDB:FUN_013048"/>
<feature type="non-terminal residue" evidence="1">
    <location>
        <position position="1"/>
    </location>
</feature>
<dbReference type="VEuPathDB" id="FungiDB:RhiirA1_396618"/>
<protein>
    <submittedName>
        <fullName evidence="1">Uncharacterized protein</fullName>
    </submittedName>
</protein>
<reference evidence="1 2" key="2">
    <citation type="submission" date="2017-09" db="EMBL/GenBank/DDBJ databases">
        <title>Extensive intraspecific genome diversity in a model arbuscular mycorrhizal fungus.</title>
        <authorList>
            <person name="Chen E.C."/>
            <person name="Morin E."/>
            <person name="Beaudet D."/>
            <person name="Noel J."/>
            <person name="Ndikumana S."/>
            <person name="Charron P."/>
            <person name="St-Onge C."/>
            <person name="Giorgi J."/>
            <person name="Grigoriev I.V."/>
            <person name="Roux C."/>
            <person name="Martin F.M."/>
            <person name="Corradi N."/>
        </authorList>
    </citation>
    <scope>NUCLEOTIDE SEQUENCE [LARGE SCALE GENOMIC DNA]</scope>
    <source>
        <strain evidence="1 2">A5</strain>
    </source>
</reference>
<dbReference type="VEuPathDB" id="FungiDB:RhiirFUN_022537"/>
<dbReference type="EMBL" id="LLXJ01004718">
    <property type="protein sequence ID" value="PKB95506.1"/>
    <property type="molecule type" value="Genomic_DNA"/>
</dbReference>
<evidence type="ECO:0000313" key="2">
    <source>
        <dbReference type="Proteomes" id="UP000232722"/>
    </source>
</evidence>
<accession>A0A2N0NLT4</accession>
<comment type="caution">
    <text evidence="1">The sequence shown here is derived from an EMBL/GenBank/DDBJ whole genome shotgun (WGS) entry which is preliminary data.</text>
</comment>